<organism evidence="6 7">
    <name type="scientific">Parendozoicomonas callyspongiae</name>
    <dbReference type="NCBI Taxonomy" id="2942213"/>
    <lineage>
        <taxon>Bacteria</taxon>
        <taxon>Pseudomonadati</taxon>
        <taxon>Pseudomonadota</taxon>
        <taxon>Gammaproteobacteria</taxon>
        <taxon>Oceanospirillales</taxon>
        <taxon>Endozoicomonadaceae</taxon>
        <taxon>Parendozoicomonas</taxon>
    </lineage>
</organism>
<dbReference type="InterPro" id="IPR006839">
    <property type="entry name" value="DarP"/>
</dbReference>
<gene>
    <name evidence="5" type="primary">darP</name>
    <name evidence="6" type="ORF">M3P05_02915</name>
</gene>
<dbReference type="RefSeq" id="WP_249697736.1">
    <property type="nucleotide sequence ID" value="NZ_JAMFLX010000003.1"/>
</dbReference>
<comment type="caution">
    <text evidence="6">The sequence shown here is derived from an EMBL/GenBank/DDBJ whole genome shotgun (WGS) entry which is preliminary data.</text>
</comment>
<evidence type="ECO:0000256" key="4">
    <source>
        <dbReference type="ARBA" id="ARBA00022884"/>
    </source>
</evidence>
<evidence type="ECO:0000313" key="6">
    <source>
        <dbReference type="EMBL" id="MCL6268902.1"/>
    </source>
</evidence>
<dbReference type="SUPFAM" id="SSF158710">
    <property type="entry name" value="PSPTO4464-like"/>
    <property type="match status" value="1"/>
</dbReference>
<dbReference type="Gene3D" id="1.10.60.30">
    <property type="entry name" value="PSPTO4464-like domains"/>
    <property type="match status" value="2"/>
</dbReference>
<keyword evidence="4 5" id="KW-0694">RNA-binding</keyword>
<evidence type="ECO:0000256" key="1">
    <source>
        <dbReference type="ARBA" id="ARBA00022490"/>
    </source>
</evidence>
<dbReference type="PIRSF" id="PIRSF016183">
    <property type="entry name" value="UCP016183"/>
    <property type="match status" value="1"/>
</dbReference>
<protein>
    <recommendedName>
        <fullName evidence="5">Dual-action ribosomal maturation protein DarP</fullName>
    </recommendedName>
    <alternativeName>
        <fullName evidence="5">Large ribosomal subunit assembly factor DarP</fullName>
    </alternativeName>
</protein>
<dbReference type="Proteomes" id="UP001203338">
    <property type="component" value="Unassembled WGS sequence"/>
</dbReference>
<keyword evidence="7" id="KW-1185">Reference proteome</keyword>
<evidence type="ECO:0000313" key="7">
    <source>
        <dbReference type="Proteomes" id="UP001203338"/>
    </source>
</evidence>
<keyword evidence="1 5" id="KW-0963">Cytoplasm</keyword>
<dbReference type="NCBIfam" id="NF003593">
    <property type="entry name" value="PRK05255.1-1"/>
    <property type="match status" value="1"/>
</dbReference>
<evidence type="ECO:0000256" key="5">
    <source>
        <dbReference type="HAMAP-Rule" id="MF_00765"/>
    </source>
</evidence>
<evidence type="ECO:0000256" key="2">
    <source>
        <dbReference type="ARBA" id="ARBA00022517"/>
    </source>
</evidence>
<comment type="function">
    <text evidence="5">Member of a network of 50S ribosomal subunit biogenesis factors which assembles along the 30S-50S interface, preventing incorrect 23S rRNA structures from forming. Promotes peptidyl transferase center (PTC) maturation.</text>
</comment>
<keyword evidence="3 5" id="KW-0699">rRNA-binding</keyword>
<dbReference type="InterPro" id="IPR023153">
    <property type="entry name" value="DarP_sf"/>
</dbReference>
<accession>A0ABT0PBZ5</accession>
<dbReference type="PANTHER" id="PTHR38101:SF1">
    <property type="entry name" value="UPF0307 PROTEIN YJGA"/>
    <property type="match status" value="1"/>
</dbReference>
<dbReference type="HAMAP" id="MF_00765">
    <property type="entry name" value="DarP"/>
    <property type="match status" value="1"/>
</dbReference>
<comment type="subcellular location">
    <subcellularLocation>
        <location evidence="5">Cytoplasm</location>
    </subcellularLocation>
    <text evidence="5">Associates with late stage pre-50S ribosomal subunits.</text>
</comment>
<proteinExistence type="inferred from homology"/>
<name>A0ABT0PBZ5_9GAMM</name>
<reference evidence="6 7" key="1">
    <citation type="submission" date="2022-05" db="EMBL/GenBank/DDBJ databases">
        <authorList>
            <person name="Park J.-S."/>
        </authorList>
    </citation>
    <scope>NUCLEOTIDE SEQUENCE [LARGE SCALE GENOMIC DNA]</scope>
    <source>
        <strain evidence="6 7">2012CJ34-2</strain>
    </source>
</reference>
<dbReference type="PANTHER" id="PTHR38101">
    <property type="entry name" value="UPF0307 PROTEIN YJGA"/>
    <property type="match status" value="1"/>
</dbReference>
<dbReference type="EMBL" id="JAMFLX010000003">
    <property type="protein sequence ID" value="MCL6268902.1"/>
    <property type="molecule type" value="Genomic_DNA"/>
</dbReference>
<comment type="similarity">
    <text evidence="5">Belongs to the DarP family.</text>
</comment>
<dbReference type="CDD" id="cd16331">
    <property type="entry name" value="YjgA-like"/>
    <property type="match status" value="1"/>
</dbReference>
<dbReference type="Pfam" id="PF04751">
    <property type="entry name" value="DarP"/>
    <property type="match status" value="1"/>
</dbReference>
<sequence length="174" mass="20418">MRKNRNHEELDQDEEIILVSKSELKRDAHELKDLGARLTELKPDQLAKIPLEGRIIDAITETARIKSHNARKRQFGFIGKLMLDQDIDAIRHELAMMDTSSEEYSRHFHILERWRERLINDGNTALTAFLDEHPHADAQQLRQLIRNINKEKSEEKKATLSKKLFRCLREVSES</sequence>
<keyword evidence="2 5" id="KW-0690">Ribosome biogenesis</keyword>
<evidence type="ECO:0000256" key="3">
    <source>
        <dbReference type="ARBA" id="ARBA00022730"/>
    </source>
</evidence>